<dbReference type="GO" id="GO:0045211">
    <property type="term" value="C:postsynaptic membrane"/>
    <property type="evidence" value="ECO:0007669"/>
    <property type="project" value="InterPro"/>
</dbReference>
<feature type="transmembrane region" description="Helical" evidence="15">
    <location>
        <begin position="296"/>
        <end position="319"/>
    </location>
</feature>
<dbReference type="Proteomes" id="UP000515154">
    <property type="component" value="Linkage group LG10"/>
</dbReference>
<dbReference type="PRINTS" id="PR00252">
    <property type="entry name" value="NRIONCHANNEL"/>
</dbReference>
<keyword evidence="3" id="KW-1003">Cell membrane</keyword>
<dbReference type="InterPro" id="IPR002394">
    <property type="entry name" value="Nicotinic_acetylcholine_rcpt"/>
</dbReference>
<gene>
    <name evidence="19" type="primary">LOC115216605</name>
</gene>
<dbReference type="FunFam" id="1.20.58.390:FF:000073">
    <property type="entry name" value="Neuronal acetylcholine receptor subunit alpha-9-II"/>
    <property type="match status" value="1"/>
</dbReference>
<keyword evidence="5 15" id="KW-1133">Transmembrane helix</keyword>
<evidence type="ECO:0000256" key="14">
    <source>
        <dbReference type="ARBA" id="ARBA00034099"/>
    </source>
</evidence>
<evidence type="ECO:0000256" key="2">
    <source>
        <dbReference type="ARBA" id="ARBA00022448"/>
    </source>
</evidence>
<dbReference type="AlphaFoldDB" id="A0A6P7SUL5"/>
<feature type="transmembrane region" description="Helical" evidence="15">
    <location>
        <begin position="266"/>
        <end position="284"/>
    </location>
</feature>
<keyword evidence="8 15" id="KW-0472">Membrane</keyword>
<evidence type="ECO:0000256" key="12">
    <source>
        <dbReference type="ARBA" id="ARBA00023286"/>
    </source>
</evidence>
<keyword evidence="6" id="KW-0770">Synapse</keyword>
<comment type="subcellular location">
    <subcellularLocation>
        <location evidence="14">Synaptic cell membrane</location>
        <topology evidence="14">Multi-pass membrane protein</topology>
    </subcellularLocation>
</comment>
<evidence type="ECO:0000256" key="8">
    <source>
        <dbReference type="ARBA" id="ARBA00023136"/>
    </source>
</evidence>
<dbReference type="InterPro" id="IPR018000">
    <property type="entry name" value="Neurotransmitter_ion_chnl_CS"/>
</dbReference>
<keyword evidence="15" id="KW-0732">Signal</keyword>
<keyword evidence="4 15" id="KW-0812">Transmembrane</keyword>
<evidence type="ECO:0000256" key="3">
    <source>
        <dbReference type="ARBA" id="ARBA00022475"/>
    </source>
</evidence>
<dbReference type="Gene3D" id="1.20.58.390">
    <property type="entry name" value="Neurotransmitter-gated ion-channel transmembrane domain"/>
    <property type="match status" value="2"/>
</dbReference>
<dbReference type="GO" id="GO:0004888">
    <property type="term" value="F:transmembrane signaling receptor activity"/>
    <property type="evidence" value="ECO:0007669"/>
    <property type="project" value="InterPro"/>
</dbReference>
<keyword evidence="10" id="KW-0675">Receptor</keyword>
<evidence type="ECO:0000259" key="17">
    <source>
        <dbReference type="Pfam" id="PF02932"/>
    </source>
</evidence>
<dbReference type="SUPFAM" id="SSF63712">
    <property type="entry name" value="Nicotinic receptor ligand binding domain-like"/>
    <property type="match status" value="1"/>
</dbReference>
<evidence type="ECO:0000256" key="4">
    <source>
        <dbReference type="ARBA" id="ARBA00022692"/>
    </source>
</evidence>
<feature type="chain" id="PRO_5028513399" evidence="15">
    <location>
        <begin position="24"/>
        <end position="482"/>
    </location>
</feature>
<dbReference type="InterPro" id="IPR036719">
    <property type="entry name" value="Neuro-gated_channel_TM_sf"/>
</dbReference>
<dbReference type="SUPFAM" id="SSF90112">
    <property type="entry name" value="Neurotransmitter-gated ion-channel transmembrane pore"/>
    <property type="match status" value="1"/>
</dbReference>
<dbReference type="Gene3D" id="2.70.170.10">
    <property type="entry name" value="Neurotransmitter-gated ion-channel ligand-binding domain"/>
    <property type="match status" value="1"/>
</dbReference>
<dbReference type="InterPro" id="IPR036734">
    <property type="entry name" value="Neur_chan_lig-bd_sf"/>
</dbReference>
<dbReference type="InterPro" id="IPR006202">
    <property type="entry name" value="Neur_chan_lig-bd"/>
</dbReference>
<evidence type="ECO:0000256" key="15">
    <source>
        <dbReference type="RuleBase" id="RU000687"/>
    </source>
</evidence>
<reference evidence="19" key="1">
    <citation type="submission" date="2025-08" db="UniProtKB">
        <authorList>
            <consortium name="RefSeq"/>
        </authorList>
    </citation>
    <scope>IDENTIFICATION</scope>
</reference>
<keyword evidence="18" id="KW-1185">Reference proteome</keyword>
<dbReference type="InterPro" id="IPR006029">
    <property type="entry name" value="Neurotrans-gated_channel_TM"/>
</dbReference>
<keyword evidence="7 15" id="KW-0406">Ion transport</keyword>
<evidence type="ECO:0000256" key="13">
    <source>
        <dbReference type="ARBA" id="ARBA00023303"/>
    </source>
</evidence>
<dbReference type="InterPro" id="IPR038050">
    <property type="entry name" value="Neuro_actylchol_rec"/>
</dbReference>
<keyword evidence="2 15" id="KW-0813">Transport</keyword>
<feature type="domain" description="Neurotransmitter-gated ion-channel ligand-binding" evidence="16">
    <location>
        <begin position="27"/>
        <end position="234"/>
    </location>
</feature>
<evidence type="ECO:0000313" key="18">
    <source>
        <dbReference type="Proteomes" id="UP000515154"/>
    </source>
</evidence>
<dbReference type="InterPro" id="IPR006201">
    <property type="entry name" value="Neur_channel"/>
</dbReference>
<evidence type="ECO:0000256" key="7">
    <source>
        <dbReference type="ARBA" id="ARBA00023065"/>
    </source>
</evidence>
<evidence type="ECO:0000256" key="9">
    <source>
        <dbReference type="ARBA" id="ARBA00023157"/>
    </source>
</evidence>
<keyword evidence="13 15" id="KW-0407">Ion channel</keyword>
<feature type="transmembrane region" description="Helical" evidence="15">
    <location>
        <begin position="457"/>
        <end position="481"/>
    </location>
</feature>
<dbReference type="CDD" id="cd19051">
    <property type="entry name" value="LGIC_TM_cation"/>
    <property type="match status" value="1"/>
</dbReference>
<keyword evidence="9" id="KW-1015">Disulfide bond</keyword>
<feature type="signal peptide" evidence="15">
    <location>
        <begin position="1"/>
        <end position="23"/>
    </location>
</feature>
<evidence type="ECO:0000256" key="6">
    <source>
        <dbReference type="ARBA" id="ARBA00023018"/>
    </source>
</evidence>
<dbReference type="PANTHER" id="PTHR18945">
    <property type="entry name" value="NEUROTRANSMITTER GATED ION CHANNEL"/>
    <property type="match status" value="1"/>
</dbReference>
<dbReference type="PROSITE" id="PS00236">
    <property type="entry name" value="NEUROTR_ION_CHANNEL"/>
    <property type="match status" value="1"/>
</dbReference>
<feature type="domain" description="Neurotransmitter-gated ion-channel transmembrane" evidence="17">
    <location>
        <begin position="241"/>
        <end position="473"/>
    </location>
</feature>
<evidence type="ECO:0000256" key="11">
    <source>
        <dbReference type="ARBA" id="ARBA00023180"/>
    </source>
</evidence>
<keyword evidence="11" id="KW-0325">Glycoprotein</keyword>
<dbReference type="RefSeq" id="XP_029641939.1">
    <property type="nucleotide sequence ID" value="XM_029786079.2"/>
</dbReference>
<dbReference type="GO" id="GO:0022848">
    <property type="term" value="F:acetylcholine-gated monoatomic cation-selective channel activity"/>
    <property type="evidence" value="ECO:0007669"/>
    <property type="project" value="InterPro"/>
</dbReference>
<evidence type="ECO:0000256" key="5">
    <source>
        <dbReference type="ARBA" id="ARBA00022989"/>
    </source>
</evidence>
<evidence type="ECO:0000313" key="19">
    <source>
        <dbReference type="RefSeq" id="XP_029641939.1"/>
    </source>
</evidence>
<proteinExistence type="inferred from homology"/>
<dbReference type="PRINTS" id="PR00254">
    <property type="entry name" value="NICOTINICR"/>
</dbReference>
<dbReference type="Pfam" id="PF02931">
    <property type="entry name" value="Neur_chan_LBD"/>
    <property type="match status" value="1"/>
</dbReference>
<dbReference type="KEGG" id="osn:115216605"/>
<dbReference type="FunFam" id="2.70.170.10:FF:000016">
    <property type="entry name" value="Nicotinic acetylcholine receptor subunit"/>
    <property type="match status" value="1"/>
</dbReference>
<dbReference type="Pfam" id="PF02932">
    <property type="entry name" value="Neur_chan_memb"/>
    <property type="match status" value="1"/>
</dbReference>
<accession>A0A6P7SUL5</accession>
<feature type="transmembrane region" description="Helical" evidence="15">
    <location>
        <begin position="235"/>
        <end position="259"/>
    </location>
</feature>
<evidence type="ECO:0000256" key="10">
    <source>
        <dbReference type="ARBA" id="ARBA00023170"/>
    </source>
</evidence>
<comment type="similarity">
    <text evidence="1">Belongs to the ligand-gated ion channel (TC 1.A.9) family. Acetylcholine receptor (TC 1.A.9.1) subfamily.</text>
</comment>
<evidence type="ECO:0000256" key="1">
    <source>
        <dbReference type="ARBA" id="ARBA00009237"/>
    </source>
</evidence>
<name>A0A6P7SUL5_9MOLL</name>
<protein>
    <submittedName>
        <fullName evidence="19">Neuronal acetylcholine receptor subunit alpha-7-like</fullName>
    </submittedName>
</protein>
<keyword evidence="12" id="KW-1071">Ligand-gated ion channel</keyword>
<organism evidence="18 19">
    <name type="scientific">Octopus sinensis</name>
    <name type="common">East Asian common octopus</name>
    <dbReference type="NCBI Taxonomy" id="2607531"/>
    <lineage>
        <taxon>Eukaryota</taxon>
        <taxon>Metazoa</taxon>
        <taxon>Spiralia</taxon>
        <taxon>Lophotrochozoa</taxon>
        <taxon>Mollusca</taxon>
        <taxon>Cephalopoda</taxon>
        <taxon>Coleoidea</taxon>
        <taxon>Octopodiformes</taxon>
        <taxon>Octopoda</taxon>
        <taxon>Incirrata</taxon>
        <taxon>Octopodidae</taxon>
        <taxon>Octopus</taxon>
    </lineage>
</organism>
<dbReference type="CDD" id="cd18997">
    <property type="entry name" value="LGIC_ECD_nAChR"/>
    <property type="match status" value="1"/>
</dbReference>
<evidence type="ECO:0000259" key="16">
    <source>
        <dbReference type="Pfam" id="PF02931"/>
    </source>
</evidence>
<sequence>MTQIYMWILPLFTYLILPKGSLQSAEERRLLETLFASYNPLERPVANHTDTLLVLFGITLQQIIDVDEKNQNLASNLWLNIKWNDTNLVWNPEDFGNITLIRLPPKKLWKPDILMYNSANEVFDATYPTNVLVSYNGFCHWVPPGMFKSTCQIDIAWFPFDDQKCTLKFGSWTHDGRYLDLQLDGDGNGDTSSFIRNGEWKLIAVPGRRNVVKYECCPQIYLDATYTIHIRRRTLYYGFNIIIPCVLISALSLLLFILPPDAGEKISLGVTILLSLMVFLLLVAETMPPTSDAVPLIGVYFACIMVTCSVSVVLTVWVLNYHHRSPETHTMPDWVRKGICGWLACVLRMSRPGVERLRPLKKHTVQNCRAQELRLIEKSTRSLLANTVDIEDDFKHDSNPNGGVKPPLPVITDASGRGELITILKEVQKITKKYKEDEDDEEIKGDWKFAAMVIDRLCFIICGLFTVLSTIIILTSAPHVFA</sequence>
<dbReference type="NCBIfam" id="TIGR00860">
    <property type="entry name" value="LIC"/>
    <property type="match status" value="1"/>
</dbReference>